<dbReference type="PANTHER" id="PTHR39428">
    <property type="entry name" value="F420H(2)-DEPENDENT QUINONE REDUCTASE RV1261C"/>
    <property type="match status" value="1"/>
</dbReference>
<dbReference type="InterPro" id="IPR012349">
    <property type="entry name" value="Split_barrel_FMN-bd"/>
</dbReference>
<dbReference type="EMBL" id="JTDI01000001">
    <property type="protein sequence ID" value="KHK93117.1"/>
    <property type="molecule type" value="Genomic_DNA"/>
</dbReference>
<dbReference type="PANTHER" id="PTHR39428:SF3">
    <property type="entry name" value="DEAZAFLAVIN-DEPENDENT NITROREDUCTASE"/>
    <property type="match status" value="1"/>
</dbReference>
<dbReference type="STRING" id="1348853.LK12_01840"/>
<dbReference type="GO" id="GO:0005886">
    <property type="term" value="C:plasma membrane"/>
    <property type="evidence" value="ECO:0007669"/>
    <property type="project" value="TreeGrafter"/>
</dbReference>
<keyword evidence="4" id="KW-1185">Reference proteome</keyword>
<dbReference type="Gene3D" id="2.30.110.10">
    <property type="entry name" value="Electron Transport, Fmn-binding Protein, Chain A"/>
    <property type="match status" value="1"/>
</dbReference>
<evidence type="ECO:0000313" key="4">
    <source>
        <dbReference type="Proteomes" id="UP000031057"/>
    </source>
</evidence>
<dbReference type="InterPro" id="IPR004378">
    <property type="entry name" value="F420H2_quin_Rdtase"/>
</dbReference>
<comment type="catalytic activity">
    <reaction evidence="2">
        <text>oxidized coenzyme F420-(gamma-L-Glu)(n) + a quinol + H(+) = reduced coenzyme F420-(gamma-L-Glu)(n) + a quinone</text>
        <dbReference type="Rhea" id="RHEA:39663"/>
        <dbReference type="Rhea" id="RHEA-COMP:12939"/>
        <dbReference type="Rhea" id="RHEA-COMP:14378"/>
        <dbReference type="ChEBI" id="CHEBI:15378"/>
        <dbReference type="ChEBI" id="CHEBI:24646"/>
        <dbReference type="ChEBI" id="CHEBI:132124"/>
        <dbReference type="ChEBI" id="CHEBI:133980"/>
        <dbReference type="ChEBI" id="CHEBI:139511"/>
    </reaction>
</comment>
<dbReference type="OrthoDB" id="8225825at2"/>
<evidence type="ECO:0000256" key="2">
    <source>
        <dbReference type="ARBA" id="ARBA00049106"/>
    </source>
</evidence>
<evidence type="ECO:0000313" key="3">
    <source>
        <dbReference type="EMBL" id="KHK93117.1"/>
    </source>
</evidence>
<gene>
    <name evidence="3" type="ORF">LK12_01840</name>
</gene>
<accession>A0A0B1ZVG8</accession>
<sequence length="171" mass="19164">MSDESSAAIRDTRKDWVVEHRDMYLSSGGAQGHIMDVTPVGGRSFATHCLVKYTGRKSGKVFITPLCYGDIGGEVVICASKGGADHHPAWYLNIREQEFVEFQVATQAFRATWREPEGAEREKVWNFMVDCHPFYGDYAKATDRVIPLVMMKAIEPIPVFKASDATGIRQF</sequence>
<reference evidence="3 4" key="1">
    <citation type="submission" date="2014-10" db="EMBL/GenBank/DDBJ databases">
        <title>Genome sequence of Novosphingobium malaysiense MUSC 273(T).</title>
        <authorList>
            <person name="Lee L.-H."/>
        </authorList>
    </citation>
    <scope>NUCLEOTIDE SEQUENCE [LARGE SCALE GENOMIC DNA]</scope>
    <source>
        <strain evidence="3 4">MUSC 273</strain>
    </source>
</reference>
<dbReference type="Proteomes" id="UP000031057">
    <property type="component" value="Unassembled WGS sequence"/>
</dbReference>
<dbReference type="RefSeq" id="WP_039278575.1">
    <property type="nucleotide sequence ID" value="NZ_JTDI01000001.1"/>
</dbReference>
<dbReference type="AlphaFoldDB" id="A0A0B1ZVG8"/>
<name>A0A0B1ZVG8_9SPHN</name>
<evidence type="ECO:0000256" key="1">
    <source>
        <dbReference type="ARBA" id="ARBA00008710"/>
    </source>
</evidence>
<dbReference type="NCBIfam" id="TIGR00026">
    <property type="entry name" value="hi_GC_TIGR00026"/>
    <property type="match status" value="1"/>
</dbReference>
<comment type="similarity">
    <text evidence="1">Belongs to the F420H(2)-dependent quinone reductase family.</text>
</comment>
<proteinExistence type="inferred from homology"/>
<dbReference type="Pfam" id="PF04075">
    <property type="entry name" value="F420H2_quin_red"/>
    <property type="match status" value="1"/>
</dbReference>
<dbReference type="GO" id="GO:0016491">
    <property type="term" value="F:oxidoreductase activity"/>
    <property type="evidence" value="ECO:0007669"/>
    <property type="project" value="InterPro"/>
</dbReference>
<protein>
    <submittedName>
        <fullName evidence="3">Nitroreductase</fullName>
    </submittedName>
</protein>
<comment type="caution">
    <text evidence="3">The sequence shown here is derived from an EMBL/GenBank/DDBJ whole genome shotgun (WGS) entry which is preliminary data.</text>
</comment>
<dbReference type="GO" id="GO:0070967">
    <property type="term" value="F:coenzyme F420 binding"/>
    <property type="evidence" value="ECO:0007669"/>
    <property type="project" value="TreeGrafter"/>
</dbReference>
<organism evidence="3 4">
    <name type="scientific">Novosphingobium malaysiense</name>
    <dbReference type="NCBI Taxonomy" id="1348853"/>
    <lineage>
        <taxon>Bacteria</taxon>
        <taxon>Pseudomonadati</taxon>
        <taxon>Pseudomonadota</taxon>
        <taxon>Alphaproteobacteria</taxon>
        <taxon>Sphingomonadales</taxon>
        <taxon>Sphingomonadaceae</taxon>
        <taxon>Novosphingobium</taxon>
    </lineage>
</organism>